<dbReference type="KEGG" id="aja:AJAP_11035"/>
<dbReference type="SMART" id="SM00507">
    <property type="entry name" value="HNHc"/>
    <property type="match status" value="1"/>
</dbReference>
<keyword evidence="4" id="KW-1185">Reference proteome</keyword>
<dbReference type="RefSeq" id="WP_038510265.1">
    <property type="nucleotide sequence ID" value="NZ_CP008953.1"/>
</dbReference>
<dbReference type="InterPro" id="IPR003870">
    <property type="entry name" value="DUF222"/>
</dbReference>
<dbReference type="STRING" id="208439.AJAP_11035"/>
<evidence type="ECO:0000313" key="4">
    <source>
        <dbReference type="Proteomes" id="UP000028492"/>
    </source>
</evidence>
<dbReference type="CDD" id="cd00085">
    <property type="entry name" value="HNHc"/>
    <property type="match status" value="1"/>
</dbReference>
<dbReference type="eggNOG" id="COG1403">
    <property type="taxonomic scope" value="Bacteria"/>
</dbReference>
<dbReference type="HOGENOM" id="CLU_021786_4_2_11"/>
<accession>A0A075ULU1</accession>
<sequence length="345" mass="37792">MTEEVALAFSVSRNHAFLLVETSCALVRRLPNTLRALELGDIDLYKASKVCRLTREVSDEVAALVDDFMAGRLAERDPGAIGKSVSYAVQKFDPDGYRVRAARKRASRHVSLKHEDDTMSTLSGFLPSEVAGSIYASLARAAKARRQSDKTRTLDQHRADIFAERLLAEDGHGTPRAHVHVYVDLLTLTGAREDPATLAGYGPIPGWLTREIAAAPGSTWSRLITDPTTGQLLEASPGTYRPPASLARLIKARDRECTHPGCHRPAEFSEIDHITTWARNGDTDHHNCHAACKIHNMLKEEPGWSAEPTGNGGMTITTPTGHTYTAAPEPLHDPRPEPEDETPPF</sequence>
<dbReference type="InterPro" id="IPR003615">
    <property type="entry name" value="HNH_nuc"/>
</dbReference>
<dbReference type="Proteomes" id="UP000028492">
    <property type="component" value="Chromosome"/>
</dbReference>
<evidence type="ECO:0000256" key="1">
    <source>
        <dbReference type="SAM" id="MobiDB-lite"/>
    </source>
</evidence>
<gene>
    <name evidence="3" type="ORF">AJAP_11035</name>
</gene>
<protein>
    <recommendedName>
        <fullName evidence="2">HNH nuclease domain-containing protein</fullName>
    </recommendedName>
</protein>
<evidence type="ECO:0000313" key="3">
    <source>
        <dbReference type="EMBL" id="AIG75097.1"/>
    </source>
</evidence>
<name>A0A075ULU1_9PSEU</name>
<proteinExistence type="predicted"/>
<feature type="compositionally biased region" description="Polar residues" evidence="1">
    <location>
        <begin position="314"/>
        <end position="323"/>
    </location>
</feature>
<dbReference type="AlphaFoldDB" id="A0A075ULU1"/>
<dbReference type="Pfam" id="PF02720">
    <property type="entry name" value="DUF222"/>
    <property type="match status" value="1"/>
</dbReference>
<dbReference type="EMBL" id="CP008953">
    <property type="protein sequence ID" value="AIG75097.1"/>
    <property type="molecule type" value="Genomic_DNA"/>
</dbReference>
<evidence type="ECO:0000259" key="2">
    <source>
        <dbReference type="SMART" id="SM00507"/>
    </source>
</evidence>
<reference evidence="3 4" key="1">
    <citation type="journal article" date="2014" name="J. Biotechnol.">
        <title>Complete genome sequence of the actinobacterium Amycolatopsis japonica MG417-CF17(T) (=DSM 44213T) producing (S,S)-N,N'-ethylenediaminedisuccinic acid.</title>
        <authorList>
            <person name="Stegmann E."/>
            <person name="Albersmeier A."/>
            <person name="Spohn M."/>
            <person name="Gert H."/>
            <person name="Weber T."/>
            <person name="Wohlleben W."/>
            <person name="Kalinowski J."/>
            <person name="Ruckert C."/>
        </authorList>
    </citation>
    <scope>NUCLEOTIDE SEQUENCE [LARGE SCALE GENOMIC DNA]</scope>
    <source>
        <strain evidence="4">MG417-CF17 (DSM 44213)</strain>
    </source>
</reference>
<feature type="region of interest" description="Disordered" evidence="1">
    <location>
        <begin position="303"/>
        <end position="345"/>
    </location>
</feature>
<feature type="domain" description="HNH nuclease" evidence="2">
    <location>
        <begin position="245"/>
        <end position="297"/>
    </location>
</feature>
<organism evidence="3 4">
    <name type="scientific">Amycolatopsis japonica</name>
    <dbReference type="NCBI Taxonomy" id="208439"/>
    <lineage>
        <taxon>Bacteria</taxon>
        <taxon>Bacillati</taxon>
        <taxon>Actinomycetota</taxon>
        <taxon>Actinomycetes</taxon>
        <taxon>Pseudonocardiales</taxon>
        <taxon>Pseudonocardiaceae</taxon>
        <taxon>Amycolatopsis</taxon>
        <taxon>Amycolatopsis japonica group</taxon>
    </lineage>
</organism>